<sequence length="556" mass="61898">MKCRICGSEATHEETSSIFPALRWGYCEAHKPTIARPVVPHQPEAYRDTSTPSAGWGELAPSDLPPDWHVEDRLYPHHTVLVMEGGGKLSSMATQALRDSNVEVYGLKLASQGWNRDPVLRTLVGPSLYQPRTGVPKMGGGAVLKANARSQNEVLDAREMFDGIKVMEAEANLSIARKGGFGHHDVPVAGGNIIAARDQKGLLRFVVGELGLYGVWHAETFGKEMTVQSTDFEEQKLLKRAEQAGYDPEQYLLWKNAKARIRRTLLGELSGSEDHASRKKRVLFVPQWAYHIDMQMLYVGNGAFALHSFTEQHRLVESFSAEELPGREAMLKDIAALQEKYGAVNARTKALLEKHAFKVVEVVGAFPLKVKSAHVDRYHAHQAENYFCFVNGIALAPDKVVIVHDDRGGKHKLAARAFEWFQKALSEVGIAPLPMRERFSDALAYMLEQEGGFRCRSTTFPVTWHRKLVAVLEEEKRVALAAAEERSRLAEQQRANVGNAAIQRLKDEGVYYEGINETNVKTLAGLGKLEQVIALLREVAEDDPLDKNSALTDLFD</sequence>
<dbReference type="HOGENOM" id="CLU_489767_0_0_7"/>
<dbReference type="RefSeq" id="WP_014400008.1">
    <property type="nucleotide sequence ID" value="NC_017030.1"/>
</dbReference>
<gene>
    <name evidence="1" type="ordered locus">COCOR_07225</name>
</gene>
<keyword evidence="2" id="KW-1185">Reference proteome</keyword>
<dbReference type="STRING" id="1144275.COCOR_07225"/>
<dbReference type="AlphaFoldDB" id="H8MJU1"/>
<evidence type="ECO:0000313" key="2">
    <source>
        <dbReference type="Proteomes" id="UP000007587"/>
    </source>
</evidence>
<dbReference type="OrthoDB" id="5654028at2"/>
<dbReference type="InParanoid" id="H8MJU1"/>
<reference evidence="2" key="2">
    <citation type="submission" date="2012-03" db="EMBL/GenBank/DDBJ databases">
        <title>Genome sequence of the fruiting myxobacterium Corallococcus coralloides DSM 2259.</title>
        <authorList>
            <person name="Huntley S."/>
            <person name="Zhang Y."/>
            <person name="Treuner-Lange A."/>
            <person name="Sensen C.W."/>
            <person name="Sogaard-Andersen L."/>
        </authorList>
    </citation>
    <scope>NUCLEOTIDE SEQUENCE [LARGE SCALE GENOMIC DNA]</scope>
    <source>
        <strain evidence="2">ATCC 25202 / DSM 2259 / NBRC 100086 / M2</strain>
    </source>
</reference>
<dbReference type="Proteomes" id="UP000007587">
    <property type="component" value="Chromosome"/>
</dbReference>
<dbReference type="EMBL" id="CP003389">
    <property type="protein sequence ID" value="AFE07408.1"/>
    <property type="molecule type" value="Genomic_DNA"/>
</dbReference>
<evidence type="ECO:0000313" key="1">
    <source>
        <dbReference type="EMBL" id="AFE07408.1"/>
    </source>
</evidence>
<dbReference type="KEGG" id="ccx:COCOR_07225"/>
<proteinExistence type="predicted"/>
<reference evidence="1 2" key="1">
    <citation type="journal article" date="2012" name="J. Bacteriol.">
        <title>Complete Genome Sequence of the Fruiting Myxobacterium Corallococcus coralloides DSM 2259.</title>
        <authorList>
            <person name="Huntley S."/>
            <person name="Zhang Y."/>
            <person name="Treuner-Lange A."/>
            <person name="Kneip S."/>
            <person name="Sensen C.W."/>
            <person name="Sogaard-Andersen L."/>
        </authorList>
    </citation>
    <scope>NUCLEOTIDE SEQUENCE [LARGE SCALE GENOMIC DNA]</scope>
    <source>
        <strain evidence="2">ATCC 25202 / DSM 2259 / NBRC 100086 / M2</strain>
    </source>
</reference>
<accession>H8MJU1</accession>
<organism evidence="1 2">
    <name type="scientific">Corallococcus coralloides (strain ATCC 25202 / DSM 2259 / NBRC 100086 / M2)</name>
    <name type="common">Myxococcus coralloides</name>
    <dbReference type="NCBI Taxonomy" id="1144275"/>
    <lineage>
        <taxon>Bacteria</taxon>
        <taxon>Pseudomonadati</taxon>
        <taxon>Myxococcota</taxon>
        <taxon>Myxococcia</taxon>
        <taxon>Myxococcales</taxon>
        <taxon>Cystobacterineae</taxon>
        <taxon>Myxococcaceae</taxon>
        <taxon>Corallococcus</taxon>
    </lineage>
</organism>
<protein>
    <submittedName>
        <fullName evidence="1">Uncharacterized protein</fullName>
    </submittedName>
</protein>
<name>H8MJU1_CORCM</name>